<name>E5XLX3_SEGRC</name>
<keyword evidence="4" id="KW-1185">Reference proteome</keyword>
<dbReference type="OrthoDB" id="8673349at2"/>
<feature type="domain" description="Amidohydrolase-related" evidence="2">
    <location>
        <begin position="158"/>
        <end position="402"/>
    </location>
</feature>
<dbReference type="InterPro" id="IPR006680">
    <property type="entry name" value="Amidohydro-rel"/>
</dbReference>
<evidence type="ECO:0000256" key="1">
    <source>
        <dbReference type="ARBA" id="ARBA00023239"/>
    </source>
</evidence>
<accession>E5XLX3</accession>
<organism evidence="3 4">
    <name type="scientific">Segniliparus rugosus (strain ATCC BAA-974 / DSM 45345 / CCUG 50838 / CIP 108380 / JCM 13579 / CDC 945)</name>
    <dbReference type="NCBI Taxonomy" id="679197"/>
    <lineage>
        <taxon>Bacteria</taxon>
        <taxon>Bacillati</taxon>
        <taxon>Actinomycetota</taxon>
        <taxon>Actinomycetes</taxon>
        <taxon>Mycobacteriales</taxon>
        <taxon>Segniliparaceae</taxon>
        <taxon>Segniliparus</taxon>
    </lineage>
</organism>
<dbReference type="SUPFAM" id="SSF51556">
    <property type="entry name" value="Metallo-dependent hydrolases"/>
    <property type="match status" value="1"/>
</dbReference>
<proteinExistence type="predicted"/>
<evidence type="ECO:0000313" key="3">
    <source>
        <dbReference type="EMBL" id="EFV14659.1"/>
    </source>
</evidence>
<keyword evidence="1" id="KW-0456">Lyase</keyword>
<dbReference type="GO" id="GO:0005737">
    <property type="term" value="C:cytoplasm"/>
    <property type="evidence" value="ECO:0007669"/>
    <property type="project" value="TreeGrafter"/>
</dbReference>
<dbReference type="eggNOG" id="COG2159">
    <property type="taxonomic scope" value="Bacteria"/>
</dbReference>
<dbReference type="HOGENOM" id="CLU_039329_0_1_11"/>
<gene>
    <name evidence="3" type="ORF">HMPREF9336_00492</name>
</gene>
<evidence type="ECO:0000259" key="2">
    <source>
        <dbReference type="Pfam" id="PF04909"/>
    </source>
</evidence>
<dbReference type="PANTHER" id="PTHR21240">
    <property type="entry name" value="2-AMINO-3-CARBOXYLMUCONATE-6-SEMIALDEHYDE DECARBOXYLASE"/>
    <property type="match status" value="1"/>
</dbReference>
<dbReference type="Proteomes" id="UP000004816">
    <property type="component" value="Unassembled WGS sequence"/>
</dbReference>
<dbReference type="GO" id="GO:0019748">
    <property type="term" value="P:secondary metabolic process"/>
    <property type="evidence" value="ECO:0007669"/>
    <property type="project" value="TreeGrafter"/>
</dbReference>
<dbReference type="GO" id="GO:0016787">
    <property type="term" value="F:hydrolase activity"/>
    <property type="evidence" value="ECO:0007669"/>
    <property type="project" value="InterPro"/>
</dbReference>
<dbReference type="GO" id="GO:0016831">
    <property type="term" value="F:carboxy-lyase activity"/>
    <property type="evidence" value="ECO:0007669"/>
    <property type="project" value="InterPro"/>
</dbReference>
<sequence>MTTSTNQPAVAVHPVQEITTTTDSREILANARRDTEQFGLRKTLIVDVDSHHVELDSWPDIIAAIDDPVLRDYGKQIMRNWPEAHHLALSAHMPGLTFQDVAGRIPHQTSLAEYVPPGQFHRDVTLVQRAMDSMAIDYQIVFPQPMLEIGLHPVPEFATALMLAYNKWFTSTILGKDPRIKTMLGLPFENPDASLDTIRTYHDHPDVIGFLVTSQRHIGVHQNQYIPVYAELERLGMPMGFHAGPTWGDTMTSTMNRFTGVHAMSFVTCNMTHMTNWLLNGIPTRFPDLKVIWIESGLAWLPFMMQRLDHEYILRTSDAPLLEKLPSQYMREMFYTSQPLEVTDFNLLQSTFKAIDAENTLMYSSDWPHWDFDLPGRIMRLPFVSEQGKRNILGETARKVFGSKLAWPAAAPV</sequence>
<dbReference type="EMBL" id="ACZI02000003">
    <property type="protein sequence ID" value="EFV14659.1"/>
    <property type="molecule type" value="Genomic_DNA"/>
</dbReference>
<comment type="caution">
    <text evidence="3">The sequence shown here is derived from an EMBL/GenBank/DDBJ whole genome shotgun (WGS) entry which is preliminary data.</text>
</comment>
<dbReference type="Pfam" id="PF04909">
    <property type="entry name" value="Amidohydro_2"/>
    <property type="match status" value="1"/>
</dbReference>
<protein>
    <recommendedName>
        <fullName evidence="2">Amidohydrolase-related domain-containing protein</fullName>
    </recommendedName>
</protein>
<reference evidence="3 4" key="1">
    <citation type="journal article" date="2011" name="Stand. Genomic Sci.">
        <title>High quality draft genome sequence of Segniliparus rugosus CDC 945(T)= (ATCC BAA-974(T)).</title>
        <authorList>
            <person name="Earl A.M."/>
            <person name="Desjardins C.A."/>
            <person name="Fitzgerald M.G."/>
            <person name="Arachchi H.M."/>
            <person name="Zeng Q."/>
            <person name="Mehta T."/>
            <person name="Griggs A."/>
            <person name="Birren B.W."/>
            <person name="Toney N.C."/>
            <person name="Carr J."/>
            <person name="Posey J."/>
            <person name="Butler W.R."/>
        </authorList>
    </citation>
    <scope>NUCLEOTIDE SEQUENCE [LARGE SCALE GENOMIC DNA]</scope>
    <source>
        <strain evidence="4">ATCC BAA-974 / DSM 45345 / CCUG 50838 / CIP 108380 / JCM 13579 / CDC 945</strain>
    </source>
</reference>
<dbReference type="Gene3D" id="3.20.20.140">
    <property type="entry name" value="Metal-dependent hydrolases"/>
    <property type="match status" value="1"/>
</dbReference>
<dbReference type="RefSeq" id="WP_007467482.1">
    <property type="nucleotide sequence ID" value="NZ_KI391954.1"/>
</dbReference>
<dbReference type="InterPro" id="IPR032466">
    <property type="entry name" value="Metal_Hydrolase"/>
</dbReference>
<dbReference type="AlphaFoldDB" id="E5XLX3"/>
<dbReference type="STRING" id="679197.HMPREF9336_00492"/>
<dbReference type="PANTHER" id="PTHR21240:SF28">
    <property type="entry name" value="ISO-OROTATE DECARBOXYLASE (EUROFUNG)"/>
    <property type="match status" value="1"/>
</dbReference>
<evidence type="ECO:0000313" key="4">
    <source>
        <dbReference type="Proteomes" id="UP000004816"/>
    </source>
</evidence>
<dbReference type="InterPro" id="IPR032465">
    <property type="entry name" value="ACMSD"/>
</dbReference>